<dbReference type="PRINTS" id="PR00313">
    <property type="entry name" value="CABNDNGRPT"/>
</dbReference>
<dbReference type="InterPro" id="IPR001343">
    <property type="entry name" value="Hemolysn_Ca-bd"/>
</dbReference>
<keyword evidence="2" id="KW-0964">Secreted</keyword>
<dbReference type="InterPro" id="IPR018511">
    <property type="entry name" value="Hemolysin-typ_Ca-bd_CS"/>
</dbReference>
<comment type="subcellular location">
    <subcellularLocation>
        <location evidence="1">Secreted</location>
    </subcellularLocation>
</comment>
<gene>
    <name evidence="4" type="ORF">DLJ53_05460</name>
</gene>
<proteinExistence type="predicted"/>
<dbReference type="Proteomes" id="UP000249590">
    <property type="component" value="Unassembled WGS sequence"/>
</dbReference>
<dbReference type="PANTHER" id="PTHR38340:SF1">
    <property type="entry name" value="S-LAYER PROTEIN"/>
    <property type="match status" value="1"/>
</dbReference>
<feature type="compositionally biased region" description="Gly residues" evidence="3">
    <location>
        <begin position="308"/>
        <end position="320"/>
    </location>
</feature>
<dbReference type="PANTHER" id="PTHR38340">
    <property type="entry name" value="S-LAYER PROTEIN"/>
    <property type="match status" value="1"/>
</dbReference>
<evidence type="ECO:0000256" key="1">
    <source>
        <dbReference type="ARBA" id="ARBA00004613"/>
    </source>
</evidence>
<comment type="caution">
    <text evidence="4">The sequence shown here is derived from an EMBL/GenBank/DDBJ whole genome shotgun (WGS) entry which is preliminary data.</text>
</comment>
<dbReference type="EMBL" id="QHHQ01000001">
    <property type="protein sequence ID" value="RAI03918.1"/>
    <property type="molecule type" value="Genomic_DNA"/>
</dbReference>
<dbReference type="RefSeq" id="WP_111342992.1">
    <property type="nucleotide sequence ID" value="NZ_QHHQ01000001.1"/>
</dbReference>
<dbReference type="InterPro" id="IPR011049">
    <property type="entry name" value="Serralysin-like_metalloprot_C"/>
</dbReference>
<dbReference type="Pfam" id="PF00353">
    <property type="entry name" value="HemolysinCabind"/>
    <property type="match status" value="3"/>
</dbReference>
<keyword evidence="5" id="KW-1185">Reference proteome</keyword>
<evidence type="ECO:0000313" key="5">
    <source>
        <dbReference type="Proteomes" id="UP000249590"/>
    </source>
</evidence>
<dbReference type="GO" id="GO:0005576">
    <property type="term" value="C:extracellular region"/>
    <property type="evidence" value="ECO:0007669"/>
    <property type="project" value="UniProtKB-SubCell"/>
</dbReference>
<dbReference type="SUPFAM" id="SSF51120">
    <property type="entry name" value="beta-Roll"/>
    <property type="match status" value="2"/>
</dbReference>
<evidence type="ECO:0000256" key="3">
    <source>
        <dbReference type="SAM" id="MobiDB-lite"/>
    </source>
</evidence>
<reference evidence="4 5" key="1">
    <citation type="submission" date="2018-05" db="EMBL/GenBank/DDBJ databases">
        <title>Acuticoccus sediminis sp. nov., isolated from deep-sea sediment of Indian Ocean.</title>
        <authorList>
            <person name="Liu X."/>
            <person name="Lai Q."/>
            <person name="Du Y."/>
            <person name="Sun F."/>
            <person name="Zhang X."/>
            <person name="Wang S."/>
            <person name="Shao Z."/>
        </authorList>
    </citation>
    <scope>NUCLEOTIDE SEQUENCE [LARGE SCALE GENOMIC DNA]</scope>
    <source>
        <strain evidence="4 5">PTG4-2</strain>
    </source>
</reference>
<feature type="region of interest" description="Disordered" evidence="3">
    <location>
        <begin position="281"/>
        <end position="330"/>
    </location>
</feature>
<dbReference type="PROSITE" id="PS00330">
    <property type="entry name" value="HEMOLYSIN_CALCIUM"/>
    <property type="match status" value="2"/>
</dbReference>
<evidence type="ECO:0008006" key="6">
    <source>
        <dbReference type="Google" id="ProtNLM"/>
    </source>
</evidence>
<dbReference type="InterPro" id="IPR050557">
    <property type="entry name" value="RTX_toxin/Mannuronan_C5-epim"/>
</dbReference>
<dbReference type="OrthoDB" id="9342475at2"/>
<organism evidence="4 5">
    <name type="scientific">Acuticoccus sediminis</name>
    <dbReference type="NCBI Taxonomy" id="2184697"/>
    <lineage>
        <taxon>Bacteria</taxon>
        <taxon>Pseudomonadati</taxon>
        <taxon>Pseudomonadota</taxon>
        <taxon>Alphaproteobacteria</taxon>
        <taxon>Hyphomicrobiales</taxon>
        <taxon>Amorphaceae</taxon>
        <taxon>Acuticoccus</taxon>
    </lineage>
</organism>
<dbReference type="Gene3D" id="2.150.10.10">
    <property type="entry name" value="Serralysin-like metalloprotease, C-terminal"/>
    <property type="match status" value="2"/>
</dbReference>
<sequence>MILTRDTVWSGIVELDELVQVAAGATLTIKSGTQVIGAGGALEIQGSLVVDGGPHRPVLFEGVAVSGVGGVFNNATMSLDYVEFSGGALLQKLGPDFVTLDASHAVFNNLEAFIRLDGPSTVTESVFLSSTGIVASNALDFTNNIVFNQQAGAYEDAAALIADNASVAITTSGNAFLSPSVVALFARNGDIASDHDFFAGSLNAAIRDDRDDLALGHVAVDDAVRTPGNALDRPLIVWSSLELPSSVTDTATLIGSRNASLTGNGLDNMLRGNRGSNLLEGLDGDDTLRGNRGGDSLHGGAGRDEMDGGGGHDLLEGGDGADTLIGGRGSDTLHGDNGNDFLSGGALGDSLFGGSGSDTLDGGDGRDTLSGGTGADFFLFDAGSGKDLIVDFDALDTLDFSAAGVVQNDLVMTRSGDSIVVTFTGASLEVTVQDAVGLLTTADMIFA</sequence>
<feature type="compositionally biased region" description="Gly residues" evidence="3">
    <location>
        <begin position="291"/>
        <end position="300"/>
    </location>
</feature>
<evidence type="ECO:0000256" key="2">
    <source>
        <dbReference type="ARBA" id="ARBA00022525"/>
    </source>
</evidence>
<protein>
    <recommendedName>
        <fullName evidence="6">Hemolysin type calcium-binding protein</fullName>
    </recommendedName>
</protein>
<accession>A0A8B2NUR0</accession>
<dbReference type="GO" id="GO:0005509">
    <property type="term" value="F:calcium ion binding"/>
    <property type="evidence" value="ECO:0007669"/>
    <property type="project" value="InterPro"/>
</dbReference>
<evidence type="ECO:0000313" key="4">
    <source>
        <dbReference type="EMBL" id="RAI03918.1"/>
    </source>
</evidence>
<name>A0A8B2NUR0_9HYPH</name>
<dbReference type="AlphaFoldDB" id="A0A8B2NUR0"/>